<keyword evidence="1" id="KW-1133">Transmembrane helix</keyword>
<dbReference type="InterPro" id="IPR007349">
    <property type="entry name" value="DUF418"/>
</dbReference>
<dbReference type="InterPro" id="IPR012429">
    <property type="entry name" value="HGSNAT_cat"/>
</dbReference>
<dbReference type="OrthoDB" id="4966979at2"/>
<accession>A0A7L4YLJ8</accession>
<proteinExistence type="predicted"/>
<name>A0A7L4YLJ8_9ACTN</name>
<dbReference type="Proteomes" id="UP000463857">
    <property type="component" value="Chromosome"/>
</dbReference>
<feature type="transmembrane region" description="Helical" evidence="1">
    <location>
        <begin position="341"/>
        <end position="362"/>
    </location>
</feature>
<dbReference type="KEGG" id="eke:EK0264_05020"/>
<feature type="transmembrane region" description="Helical" evidence="1">
    <location>
        <begin position="119"/>
        <end position="138"/>
    </location>
</feature>
<keyword evidence="1" id="KW-0812">Transmembrane</keyword>
<dbReference type="Pfam" id="PF07786">
    <property type="entry name" value="HGSNAT_cat"/>
    <property type="match status" value="1"/>
</dbReference>
<organism evidence="4 5">
    <name type="scientific">Epidermidibacterium keratini</name>
    <dbReference type="NCBI Taxonomy" id="1891644"/>
    <lineage>
        <taxon>Bacteria</taxon>
        <taxon>Bacillati</taxon>
        <taxon>Actinomycetota</taxon>
        <taxon>Actinomycetes</taxon>
        <taxon>Sporichthyales</taxon>
        <taxon>Sporichthyaceae</taxon>
        <taxon>Epidermidibacterium</taxon>
    </lineage>
</organism>
<sequence>MTVSAPTPSQAAAPTGDRASEQRLVGVDIARALAIFGMFAAHVLVNVGELGWEPRTWDAIVTGRSSILFGVLAGVSVALMTGRTLPPSGAALVQARIRLMVRGVLIWVIGGVLDAFVHPVAIILQVYGVTFFLLVPMLRWRVRTLVTTALGLIVLGPLVGVGLRWLATKWDRWTPDSSQLFTMMVDGPYAGFLWLGLACLGLAAGRADLTARRTQLALLGGGVLGMIVGYGGSAWLGAGVTAEAYTAPPAPRDGPPVDFDVQDALAALLVAEPHSGSPTEGLGSSGFALTVLAICLLLPPAVARALRPVAAVGSMALTVYVVQILTLVWVDPLTTADNDVLVLATFAVVAMLLATFWSTFVGRGPLESLLRMAANAAASLGPRPSRVT</sequence>
<protein>
    <submittedName>
        <fullName evidence="4">DUF418 domain-containing protein</fullName>
    </submittedName>
</protein>
<feature type="transmembrane region" description="Helical" evidence="1">
    <location>
        <begin position="29"/>
        <end position="47"/>
    </location>
</feature>
<dbReference type="InParanoid" id="A0A7L4YLJ8"/>
<dbReference type="PANTHER" id="PTHR30590">
    <property type="entry name" value="INNER MEMBRANE PROTEIN"/>
    <property type="match status" value="1"/>
</dbReference>
<keyword evidence="5" id="KW-1185">Reference proteome</keyword>
<evidence type="ECO:0000256" key="1">
    <source>
        <dbReference type="SAM" id="Phobius"/>
    </source>
</evidence>
<feature type="transmembrane region" description="Helical" evidence="1">
    <location>
        <begin position="309"/>
        <end position="329"/>
    </location>
</feature>
<dbReference type="EMBL" id="CP047156">
    <property type="protein sequence ID" value="QHB99708.1"/>
    <property type="molecule type" value="Genomic_DNA"/>
</dbReference>
<dbReference type="Pfam" id="PF04235">
    <property type="entry name" value="DUF418"/>
    <property type="match status" value="1"/>
</dbReference>
<dbReference type="AlphaFoldDB" id="A0A7L4YLJ8"/>
<feature type="transmembrane region" description="Helical" evidence="1">
    <location>
        <begin position="145"/>
        <end position="167"/>
    </location>
</feature>
<reference evidence="4 5" key="1">
    <citation type="journal article" date="2018" name="Int. J. Syst. Evol. Microbiol.">
        <title>Epidermidibacterium keratini gen. nov., sp. nov., a member of the family Sporichthyaceae, isolated from keratin epidermis.</title>
        <authorList>
            <person name="Lee D.G."/>
            <person name="Trujillo M.E."/>
            <person name="Kang S."/>
            <person name="Nam J.J."/>
            <person name="Kim Y.J."/>
        </authorList>
    </citation>
    <scope>NUCLEOTIDE SEQUENCE [LARGE SCALE GENOMIC DNA]</scope>
    <source>
        <strain evidence="4 5">EPI-7</strain>
    </source>
</reference>
<dbReference type="PANTHER" id="PTHR30590:SF3">
    <property type="entry name" value="HYPOTHETICAL MEMBRANE SPANNING PROTEIN"/>
    <property type="match status" value="1"/>
</dbReference>
<evidence type="ECO:0000313" key="4">
    <source>
        <dbReference type="EMBL" id="QHB99708.1"/>
    </source>
</evidence>
<gene>
    <name evidence="4" type="ORF">EK0264_05020</name>
</gene>
<feature type="domain" description="DUF418" evidence="2">
    <location>
        <begin position="287"/>
        <end position="374"/>
    </location>
</feature>
<feature type="transmembrane region" description="Helical" evidence="1">
    <location>
        <begin position="216"/>
        <end position="238"/>
    </location>
</feature>
<feature type="transmembrane region" description="Helical" evidence="1">
    <location>
        <begin position="187"/>
        <end position="204"/>
    </location>
</feature>
<feature type="transmembrane region" description="Helical" evidence="1">
    <location>
        <begin position="67"/>
        <end position="85"/>
    </location>
</feature>
<feature type="domain" description="Heparan-alpha-glucosaminide N-acetyltransferase catalytic" evidence="3">
    <location>
        <begin position="23"/>
        <end position="204"/>
    </location>
</feature>
<dbReference type="RefSeq" id="WP_159543536.1">
    <property type="nucleotide sequence ID" value="NZ_CP047156.1"/>
</dbReference>
<evidence type="ECO:0000313" key="5">
    <source>
        <dbReference type="Proteomes" id="UP000463857"/>
    </source>
</evidence>
<feature type="transmembrane region" description="Helical" evidence="1">
    <location>
        <begin position="282"/>
        <end position="302"/>
    </location>
</feature>
<evidence type="ECO:0000259" key="3">
    <source>
        <dbReference type="Pfam" id="PF07786"/>
    </source>
</evidence>
<keyword evidence="1" id="KW-0472">Membrane</keyword>
<dbReference type="InterPro" id="IPR052529">
    <property type="entry name" value="Bact_Transport_Assoc"/>
</dbReference>
<evidence type="ECO:0000259" key="2">
    <source>
        <dbReference type="Pfam" id="PF04235"/>
    </source>
</evidence>